<dbReference type="EMBL" id="JASMQC010000020">
    <property type="protein sequence ID" value="KAK1937098.1"/>
    <property type="molecule type" value="Genomic_DNA"/>
</dbReference>
<keyword evidence="2" id="KW-1185">Reference proteome</keyword>
<evidence type="ECO:0000313" key="2">
    <source>
        <dbReference type="Proteomes" id="UP001259832"/>
    </source>
</evidence>
<name>A0AAD9GER6_9STRA</name>
<protein>
    <recommendedName>
        <fullName evidence="3">Reverse transcriptase zinc-binding domain-containing protein</fullName>
    </recommendedName>
</protein>
<sequence length="487" mass="56063">MPQSGKGTSFFPNLKRDDWIDVIYSTSSLDVLKPEFTRYYRNMYRCDAVFSRLMLRMVFFGDLILGSRLYFLKTLNPTVQQCVRESCTAIETVEHCFLICPALEEMWRSLWAPSSEFFSVAFDWRLLLFSKPSDLKLEWRQRHKTLLVLWRVHTAIVFHATWRLRTDIHFRETTVRTQAVLVAFFADDTVLFSKGKPQLEDQLQLLNCYCEGSGDRLQKLPPLRSLSPDETVRYLGIPFGNSDVSTSLATQLDKKLLTRLQLWQGRARTLLGCRLIVQALILSLLWYFTAKCDNPTSLSGSVARNCEPQRIHQTLSSLLSLRGFLLPVVHDVMLRLYFGDLIVGSRLYFLKSLNPTIQDLRPSCHSIETVEHCFFACPTMAPDMDSVDMFLSVVIDLAIDAFSAASYCFSCGLETSERHLLPSNTSSNAKYRHLQNSFKKHCQFIYHHTVELNCDRSTLEKLTRKLGFESTTNVIPERASNIWIPQV</sequence>
<accession>A0AAD9GER6</accession>
<evidence type="ECO:0008006" key="3">
    <source>
        <dbReference type="Google" id="ProtNLM"/>
    </source>
</evidence>
<comment type="caution">
    <text evidence="1">The sequence shown here is derived from an EMBL/GenBank/DDBJ whole genome shotgun (WGS) entry which is preliminary data.</text>
</comment>
<proteinExistence type="predicted"/>
<dbReference type="AlphaFoldDB" id="A0AAD9GER6"/>
<organism evidence="1 2">
    <name type="scientific">Phytophthora citrophthora</name>
    <dbReference type="NCBI Taxonomy" id="4793"/>
    <lineage>
        <taxon>Eukaryota</taxon>
        <taxon>Sar</taxon>
        <taxon>Stramenopiles</taxon>
        <taxon>Oomycota</taxon>
        <taxon>Peronosporomycetes</taxon>
        <taxon>Peronosporales</taxon>
        <taxon>Peronosporaceae</taxon>
        <taxon>Phytophthora</taxon>
    </lineage>
</organism>
<reference evidence="1" key="1">
    <citation type="submission" date="2023-08" db="EMBL/GenBank/DDBJ databases">
        <title>Reference Genome Resource for the Citrus Pathogen Phytophthora citrophthora.</title>
        <authorList>
            <person name="Moller H."/>
            <person name="Coetzee B."/>
            <person name="Rose L.J."/>
            <person name="Van Niekerk J.M."/>
        </authorList>
    </citation>
    <scope>NUCLEOTIDE SEQUENCE</scope>
    <source>
        <strain evidence="1">STE-U-9442</strain>
    </source>
</reference>
<evidence type="ECO:0000313" key="1">
    <source>
        <dbReference type="EMBL" id="KAK1937098.1"/>
    </source>
</evidence>
<gene>
    <name evidence="1" type="ORF">P3T76_009876</name>
</gene>
<dbReference type="Proteomes" id="UP001259832">
    <property type="component" value="Unassembled WGS sequence"/>
</dbReference>